<keyword evidence="3" id="KW-0238">DNA-binding</keyword>
<dbReference type="SUPFAM" id="SSF53850">
    <property type="entry name" value="Periplasmic binding protein-like II"/>
    <property type="match status" value="1"/>
</dbReference>
<dbReference type="CDD" id="cd05466">
    <property type="entry name" value="PBP2_LTTR_substrate"/>
    <property type="match status" value="1"/>
</dbReference>
<name>A0A2S7KA15_9PROT</name>
<dbReference type="FunFam" id="1.10.10.10:FF:000001">
    <property type="entry name" value="LysR family transcriptional regulator"/>
    <property type="match status" value="1"/>
</dbReference>
<evidence type="ECO:0000256" key="2">
    <source>
        <dbReference type="ARBA" id="ARBA00023015"/>
    </source>
</evidence>
<dbReference type="SUPFAM" id="SSF46785">
    <property type="entry name" value="Winged helix' DNA-binding domain"/>
    <property type="match status" value="1"/>
</dbReference>
<evidence type="ECO:0000313" key="7">
    <source>
        <dbReference type="Proteomes" id="UP000239504"/>
    </source>
</evidence>
<keyword evidence="2" id="KW-0805">Transcription regulation</keyword>
<gene>
    <name evidence="6" type="ORF">CW354_00230</name>
</gene>
<keyword evidence="7" id="KW-1185">Reference proteome</keyword>
<dbReference type="Gene3D" id="3.40.190.10">
    <property type="entry name" value="Periplasmic binding protein-like II"/>
    <property type="match status" value="2"/>
</dbReference>
<sequence length="338" mass="38143">MTPANETEFTRDAEDLAWRLDWNLLRSFMVIMDVGSITEAARRLDLKQPTVSNALRRLEETLGRRLIERGPRSFEPTSHGRALYDQVAQMFGSIERLTAILEEEIEDVSGTVAIAMATHVTTPLIDETLTEFQTRYPNTTISITVNSSRNIIDMIRAKRSAIGVCLVREQEPPLEYHHLFRESFGFFCGPPHHLFGREGLTVEDLQGERSVSFDTDRIEDVLRPIAMLRESAAFAWPPAGVSNNLEEVRRMCIAGLGIAALPVHVMERDVRDGLLWRLPPYESAPEIDIYAVCNPDTQLNRAEQEFLRMLVNRIETTPLAERVYGNGARAAAKQSAHA</sequence>
<dbReference type="PANTHER" id="PTHR30126:SF91">
    <property type="entry name" value="LYSR FAMILY TRANSCRIPTIONAL REGULATOR"/>
    <property type="match status" value="1"/>
</dbReference>
<dbReference type="InterPro" id="IPR005119">
    <property type="entry name" value="LysR_subst-bd"/>
</dbReference>
<dbReference type="Proteomes" id="UP000239504">
    <property type="component" value="Unassembled WGS sequence"/>
</dbReference>
<feature type="domain" description="HTH lysR-type" evidence="5">
    <location>
        <begin position="20"/>
        <end position="77"/>
    </location>
</feature>
<protein>
    <submittedName>
        <fullName evidence="6">LysR family transcriptional regulator</fullName>
    </submittedName>
</protein>
<dbReference type="OrthoDB" id="7506954at2"/>
<accession>A0A2S7KA15</accession>
<dbReference type="InterPro" id="IPR000847">
    <property type="entry name" value="LysR_HTH_N"/>
</dbReference>
<dbReference type="InterPro" id="IPR036390">
    <property type="entry name" value="WH_DNA-bd_sf"/>
</dbReference>
<evidence type="ECO:0000256" key="3">
    <source>
        <dbReference type="ARBA" id="ARBA00023125"/>
    </source>
</evidence>
<organism evidence="6 7">
    <name type="scientific">Hyphococcus luteus</name>
    <dbReference type="NCBI Taxonomy" id="2058213"/>
    <lineage>
        <taxon>Bacteria</taxon>
        <taxon>Pseudomonadati</taxon>
        <taxon>Pseudomonadota</taxon>
        <taxon>Alphaproteobacteria</taxon>
        <taxon>Parvularculales</taxon>
        <taxon>Parvularculaceae</taxon>
        <taxon>Hyphococcus</taxon>
    </lineage>
</organism>
<dbReference type="PANTHER" id="PTHR30126">
    <property type="entry name" value="HTH-TYPE TRANSCRIPTIONAL REGULATOR"/>
    <property type="match status" value="1"/>
</dbReference>
<comment type="similarity">
    <text evidence="1">Belongs to the LysR transcriptional regulatory family.</text>
</comment>
<comment type="caution">
    <text evidence="6">The sequence shown here is derived from an EMBL/GenBank/DDBJ whole genome shotgun (WGS) entry which is preliminary data.</text>
</comment>
<reference evidence="6 7" key="1">
    <citation type="submission" date="2017-12" db="EMBL/GenBank/DDBJ databases">
        <authorList>
            <person name="Hurst M.R.H."/>
        </authorList>
    </citation>
    <scope>NUCLEOTIDE SEQUENCE [LARGE SCALE GENOMIC DNA]</scope>
    <source>
        <strain evidence="6 7">SY-3-19</strain>
    </source>
</reference>
<evidence type="ECO:0000259" key="5">
    <source>
        <dbReference type="PROSITE" id="PS50931"/>
    </source>
</evidence>
<keyword evidence="4" id="KW-0804">Transcription</keyword>
<dbReference type="EMBL" id="PJCH01000001">
    <property type="protein sequence ID" value="PQA89342.1"/>
    <property type="molecule type" value="Genomic_DNA"/>
</dbReference>
<dbReference type="PRINTS" id="PR00039">
    <property type="entry name" value="HTHLYSR"/>
</dbReference>
<dbReference type="InterPro" id="IPR036388">
    <property type="entry name" value="WH-like_DNA-bd_sf"/>
</dbReference>
<dbReference type="PROSITE" id="PS50931">
    <property type="entry name" value="HTH_LYSR"/>
    <property type="match status" value="1"/>
</dbReference>
<evidence type="ECO:0000313" key="6">
    <source>
        <dbReference type="EMBL" id="PQA89342.1"/>
    </source>
</evidence>
<proteinExistence type="inferred from homology"/>
<dbReference type="GO" id="GO:0000976">
    <property type="term" value="F:transcription cis-regulatory region binding"/>
    <property type="evidence" value="ECO:0007669"/>
    <property type="project" value="TreeGrafter"/>
</dbReference>
<dbReference type="GO" id="GO:0003700">
    <property type="term" value="F:DNA-binding transcription factor activity"/>
    <property type="evidence" value="ECO:0007669"/>
    <property type="project" value="InterPro"/>
</dbReference>
<dbReference type="AlphaFoldDB" id="A0A2S7KA15"/>
<dbReference type="Pfam" id="PF00126">
    <property type="entry name" value="HTH_1"/>
    <property type="match status" value="1"/>
</dbReference>
<dbReference type="Pfam" id="PF03466">
    <property type="entry name" value="LysR_substrate"/>
    <property type="match status" value="1"/>
</dbReference>
<evidence type="ECO:0000256" key="1">
    <source>
        <dbReference type="ARBA" id="ARBA00009437"/>
    </source>
</evidence>
<evidence type="ECO:0000256" key="4">
    <source>
        <dbReference type="ARBA" id="ARBA00023163"/>
    </source>
</evidence>
<dbReference type="Gene3D" id="1.10.10.10">
    <property type="entry name" value="Winged helix-like DNA-binding domain superfamily/Winged helix DNA-binding domain"/>
    <property type="match status" value="1"/>
</dbReference>
<dbReference type="RefSeq" id="WP_104828045.1">
    <property type="nucleotide sequence ID" value="NZ_PJCH01000001.1"/>
</dbReference>